<feature type="transmembrane region" description="Helical" evidence="1">
    <location>
        <begin position="43"/>
        <end position="63"/>
    </location>
</feature>
<dbReference type="InterPro" id="IPR036259">
    <property type="entry name" value="MFS_trans_sf"/>
</dbReference>
<feature type="transmembrane region" description="Helical" evidence="1">
    <location>
        <begin position="206"/>
        <end position="232"/>
    </location>
</feature>
<feature type="transmembrane region" description="Helical" evidence="1">
    <location>
        <begin position="138"/>
        <end position="163"/>
    </location>
</feature>
<dbReference type="RefSeq" id="WP_184579117.1">
    <property type="nucleotide sequence ID" value="NZ_JACHJL010000026.1"/>
</dbReference>
<comment type="caution">
    <text evidence="2">The sequence shown here is derived from an EMBL/GenBank/DDBJ whole genome shotgun (WGS) entry which is preliminary data.</text>
</comment>
<keyword evidence="3" id="KW-1185">Reference proteome</keyword>
<gene>
    <name evidence="2" type="ORF">FHS42_006756</name>
</gene>
<dbReference type="SUPFAM" id="SSF103473">
    <property type="entry name" value="MFS general substrate transporter"/>
    <property type="match status" value="1"/>
</dbReference>
<proteinExistence type="predicted"/>
<organism evidence="2 3">
    <name type="scientific">Streptomyces zagrosensis</name>
    <dbReference type="NCBI Taxonomy" id="1042984"/>
    <lineage>
        <taxon>Bacteria</taxon>
        <taxon>Bacillati</taxon>
        <taxon>Actinomycetota</taxon>
        <taxon>Actinomycetes</taxon>
        <taxon>Kitasatosporales</taxon>
        <taxon>Streptomycetaceae</taxon>
        <taxon>Streptomyces</taxon>
    </lineage>
</organism>
<dbReference type="AlphaFoldDB" id="A0A7W9V1X7"/>
<dbReference type="PANTHER" id="PTHR43129:SF1">
    <property type="entry name" value="FOSMIDOMYCIN RESISTANCE PROTEIN"/>
    <property type="match status" value="1"/>
</dbReference>
<dbReference type="GO" id="GO:0005886">
    <property type="term" value="C:plasma membrane"/>
    <property type="evidence" value="ECO:0007669"/>
    <property type="project" value="TreeGrafter"/>
</dbReference>
<evidence type="ECO:0000256" key="1">
    <source>
        <dbReference type="SAM" id="Phobius"/>
    </source>
</evidence>
<reference evidence="2 3" key="1">
    <citation type="submission" date="2020-08" db="EMBL/GenBank/DDBJ databases">
        <title>Genomic Encyclopedia of Type Strains, Phase III (KMG-III): the genomes of soil and plant-associated and newly described type strains.</title>
        <authorList>
            <person name="Whitman W."/>
        </authorList>
    </citation>
    <scope>NUCLEOTIDE SEQUENCE [LARGE SCALE GENOMIC DNA]</scope>
    <source>
        <strain evidence="2 3">CECT 8305</strain>
    </source>
</reference>
<dbReference type="GO" id="GO:0022857">
    <property type="term" value="F:transmembrane transporter activity"/>
    <property type="evidence" value="ECO:0007669"/>
    <property type="project" value="InterPro"/>
</dbReference>
<dbReference type="InterPro" id="IPR011701">
    <property type="entry name" value="MFS"/>
</dbReference>
<name>A0A7W9V1X7_9ACTN</name>
<feature type="transmembrane region" description="Helical" evidence="1">
    <location>
        <begin position="244"/>
        <end position="266"/>
    </location>
</feature>
<dbReference type="Proteomes" id="UP000588098">
    <property type="component" value="Unassembled WGS sequence"/>
</dbReference>
<feature type="transmembrane region" description="Helical" evidence="1">
    <location>
        <begin position="99"/>
        <end position="117"/>
    </location>
</feature>
<sequence>MTPLLRAGRRPSAIGLLAAAHACNDIYQGAVLALVPFWVSERHYGYVGVSGIVLAATLLSSVVQPAFGALTDRKPMPWLIPGGIAAAGLGIAVCGLVESYTLTWIAVAVSGLGVAAYHPEAARMARAVTGGNHVGMSWFSLGGNVGWALAPLFVTPVLAFGGLSATPLLIIPAALGVTLLMLTRSSVGGLGAGGTKERAGEDDWPLFLRLSAIVICRSIVYVGLSAFISLYVRQHLDAGDTAGAVALFILFGGGAVGTLLGGRLAARWGRVRSLRLAYAVAIPSVAGIPFAPGPLVYGCIALTSVALYVPFSLHVTLGQDYLPRRVGTASGVTLGLAVSIGGIASPLIGALAEATSLRWALAALVAMPIACWALSYTLTEPAAMEGKRVEPKARVAE</sequence>
<dbReference type="CDD" id="cd17478">
    <property type="entry name" value="MFS_FsR"/>
    <property type="match status" value="1"/>
</dbReference>
<dbReference type="Gene3D" id="1.20.1250.20">
    <property type="entry name" value="MFS general substrate transporter like domains"/>
    <property type="match status" value="2"/>
</dbReference>
<feature type="transmembrane region" description="Helical" evidence="1">
    <location>
        <begin position="329"/>
        <end position="351"/>
    </location>
</feature>
<accession>A0A7W9V1X7</accession>
<feature type="transmembrane region" description="Helical" evidence="1">
    <location>
        <begin position="295"/>
        <end position="317"/>
    </location>
</feature>
<feature type="transmembrane region" description="Helical" evidence="1">
    <location>
        <begin position="169"/>
        <end position="194"/>
    </location>
</feature>
<evidence type="ECO:0000313" key="2">
    <source>
        <dbReference type="EMBL" id="MBB5939660.1"/>
    </source>
</evidence>
<feature type="transmembrane region" description="Helical" evidence="1">
    <location>
        <begin position="357"/>
        <end position="378"/>
    </location>
</feature>
<keyword evidence="1" id="KW-0472">Membrane</keyword>
<evidence type="ECO:0000313" key="3">
    <source>
        <dbReference type="Proteomes" id="UP000588098"/>
    </source>
</evidence>
<feature type="transmembrane region" description="Helical" evidence="1">
    <location>
        <begin position="273"/>
        <end position="289"/>
    </location>
</feature>
<dbReference type="EMBL" id="JACHJL010000026">
    <property type="protein sequence ID" value="MBB5939660.1"/>
    <property type="molecule type" value="Genomic_DNA"/>
</dbReference>
<keyword evidence="1" id="KW-0812">Transmembrane</keyword>
<protein>
    <submittedName>
        <fullName evidence="2">FSR family fosmidomycin resistance protein-like MFS transporter</fullName>
    </submittedName>
</protein>
<dbReference type="PANTHER" id="PTHR43129">
    <property type="entry name" value="FOSMIDOMYCIN RESISTANCE PROTEIN"/>
    <property type="match status" value="1"/>
</dbReference>
<dbReference type="Pfam" id="PF07690">
    <property type="entry name" value="MFS_1"/>
    <property type="match status" value="1"/>
</dbReference>
<keyword evidence="1" id="KW-1133">Transmembrane helix</keyword>